<dbReference type="InterPro" id="IPR054207">
    <property type="entry name" value="DUF6913"/>
</dbReference>
<keyword evidence="2" id="KW-1185">Reference proteome</keyword>
<accession>A0A2S1LSJ4</accession>
<dbReference type="EMBL" id="CP020919">
    <property type="protein sequence ID" value="AWG26606.1"/>
    <property type="molecule type" value="Genomic_DNA"/>
</dbReference>
<organism evidence="1 2">
    <name type="scientific">Flavobacterium kingsejongi</name>
    <dbReference type="NCBI Taxonomy" id="1678728"/>
    <lineage>
        <taxon>Bacteria</taxon>
        <taxon>Pseudomonadati</taxon>
        <taxon>Bacteroidota</taxon>
        <taxon>Flavobacteriia</taxon>
        <taxon>Flavobacteriales</taxon>
        <taxon>Flavobacteriaceae</taxon>
        <taxon>Flavobacterium</taxon>
    </lineage>
</organism>
<proteinExistence type="predicted"/>
<evidence type="ECO:0000313" key="1">
    <source>
        <dbReference type="EMBL" id="AWG26606.1"/>
    </source>
</evidence>
<dbReference type="Proteomes" id="UP000244677">
    <property type="component" value="Chromosome"/>
</dbReference>
<sequence length="172" mass="20172">MFLNFLKNFSIKKNVKKSLSDTVPNHADRKIHTVGLLIDETHFIEKEALIKKITDRGIALNQVQIVVYREKKRKSDVYLYPTFTRKDIGWKGKNKNESVAAFIAQEFDMLISYYDTEKAPLLYVTNASIARFKVGFSTVDKRLNHFMIHSNVENYKVFTEELFKYLKILNKI</sequence>
<evidence type="ECO:0000313" key="2">
    <source>
        <dbReference type="Proteomes" id="UP000244677"/>
    </source>
</evidence>
<dbReference type="Pfam" id="PF21857">
    <property type="entry name" value="DUF6913"/>
    <property type="match status" value="1"/>
</dbReference>
<dbReference type="AlphaFoldDB" id="A0A2S1LSJ4"/>
<name>A0A2S1LSJ4_9FLAO</name>
<dbReference type="RefSeq" id="WP_262497655.1">
    <property type="nucleotide sequence ID" value="NZ_CP020919.1"/>
</dbReference>
<protein>
    <submittedName>
        <fullName evidence="1">Uncharacterized protein</fullName>
    </submittedName>
</protein>
<dbReference type="KEGG" id="fki:FK004_15925"/>
<reference evidence="1 2" key="1">
    <citation type="submission" date="2017-04" db="EMBL/GenBank/DDBJ databases">
        <title>Complete genome sequence of Flavobacterium kingsejong AJ004.</title>
        <authorList>
            <person name="Lee P.C."/>
        </authorList>
    </citation>
    <scope>NUCLEOTIDE SEQUENCE [LARGE SCALE GENOMIC DNA]</scope>
    <source>
        <strain evidence="1 2">AJ004</strain>
    </source>
</reference>
<gene>
    <name evidence="1" type="ORF">FK004_15925</name>
</gene>